<evidence type="ECO:0000256" key="1">
    <source>
        <dbReference type="ARBA" id="ARBA00000085"/>
    </source>
</evidence>
<evidence type="ECO:0000313" key="9">
    <source>
        <dbReference type="EMBL" id="PWU22944.1"/>
    </source>
</evidence>
<dbReference type="InterPro" id="IPR005467">
    <property type="entry name" value="His_kinase_dom"/>
</dbReference>
<evidence type="ECO:0000259" key="8">
    <source>
        <dbReference type="PROSITE" id="PS50109"/>
    </source>
</evidence>
<dbReference type="Pfam" id="PF00512">
    <property type="entry name" value="HisKA"/>
    <property type="match status" value="1"/>
</dbReference>
<dbReference type="EC" id="2.7.13.3" evidence="2"/>
<keyword evidence="7" id="KW-0812">Transmembrane</keyword>
<organism evidence="9 10">
    <name type="scientific">Candidatus Cerribacteria bacterium 'Amazon FNV 2010 28 9'</name>
    <dbReference type="NCBI Taxonomy" id="2081795"/>
    <lineage>
        <taxon>Bacteria</taxon>
        <taxon>Candidatus Cerribacteria</taxon>
    </lineage>
</organism>
<dbReference type="Pfam" id="PF02518">
    <property type="entry name" value="HATPase_c"/>
    <property type="match status" value="1"/>
</dbReference>
<keyword evidence="6" id="KW-0902">Two-component regulatory system</keyword>
<name>A0A317JPC9_9BACT</name>
<dbReference type="SMART" id="SM00387">
    <property type="entry name" value="HATPase_c"/>
    <property type="match status" value="1"/>
</dbReference>
<dbReference type="Proteomes" id="UP000246104">
    <property type="component" value="Unassembled WGS sequence"/>
</dbReference>
<comment type="caution">
    <text evidence="9">The sequence shown here is derived from an EMBL/GenBank/DDBJ whole genome shotgun (WGS) entry which is preliminary data.</text>
</comment>
<dbReference type="GO" id="GO:0016036">
    <property type="term" value="P:cellular response to phosphate starvation"/>
    <property type="evidence" value="ECO:0007669"/>
    <property type="project" value="TreeGrafter"/>
</dbReference>
<sequence>MLMFRSARLKLTVFYLAILVWICLLFSMLVYRSATDELQRSLHTQTMRYFAMQRLRIDVPLQDTPSTFSVPLPSSIETVEENIFSQGKQRIAVGLLIIDVAILFLAGAASYFLAGKTLKPIEEMLDEQKRFIADASHELRTPLTALKTEIEVTLRDKNLTLLDAKHLLSSNLEEVEKLEHLSQHLLQLEKYHKEELSPPQKMSVEEVFEAAKKKIFPQLQKKRITLRAEHLEGVVMGQPTSIIELITILLDNAIKYSPAKTTIEIQTICIKKNVKLAVHDQGYGIAPQDLPYIFNRFYRASTSRQKENENGYGLGLSIAKRIAQANNASISVESALGKGSCFTVTFPRVR</sequence>
<dbReference type="PANTHER" id="PTHR45453">
    <property type="entry name" value="PHOSPHATE REGULON SENSOR PROTEIN PHOR"/>
    <property type="match status" value="1"/>
</dbReference>
<dbReference type="InterPro" id="IPR036097">
    <property type="entry name" value="HisK_dim/P_sf"/>
</dbReference>
<evidence type="ECO:0000256" key="2">
    <source>
        <dbReference type="ARBA" id="ARBA00012438"/>
    </source>
</evidence>
<protein>
    <recommendedName>
        <fullName evidence="2">histidine kinase</fullName>
        <ecNumber evidence="2">2.7.13.3</ecNumber>
    </recommendedName>
</protein>
<dbReference type="Gene3D" id="1.10.287.130">
    <property type="match status" value="1"/>
</dbReference>
<keyword evidence="7" id="KW-1133">Transmembrane helix</keyword>
<reference evidence="9 10" key="1">
    <citation type="submission" date="2018-02" db="EMBL/GenBank/DDBJ databases">
        <title>Genomic Reconstructions from Amazon Rainforest and Pasture Soil Reveal Novel Insights into the Physiology of Candidate Phyla in Tropical Sites.</title>
        <authorList>
            <person name="Kroeger M.E."/>
            <person name="Delmont T."/>
            <person name="Eren A.M."/>
            <person name="Guo J."/>
            <person name="Meyer K.M."/>
            <person name="Khan K."/>
            <person name="Rodrigues J.L.M."/>
            <person name="Bohannan B.J.M."/>
            <person name="Tringe S."/>
            <person name="Borges C.D."/>
            <person name="Tiedje J."/>
            <person name="Tsai S.M."/>
            <person name="Nusslein K."/>
        </authorList>
    </citation>
    <scope>NUCLEOTIDE SEQUENCE [LARGE SCALE GENOMIC DNA]</scope>
    <source>
        <strain evidence="9">Amazon FNV 2010 28 9</strain>
    </source>
</reference>
<dbReference type="GO" id="GO:0005886">
    <property type="term" value="C:plasma membrane"/>
    <property type="evidence" value="ECO:0007669"/>
    <property type="project" value="TreeGrafter"/>
</dbReference>
<dbReference type="CDD" id="cd00082">
    <property type="entry name" value="HisKA"/>
    <property type="match status" value="1"/>
</dbReference>
<dbReference type="SMART" id="SM00388">
    <property type="entry name" value="HisKA"/>
    <property type="match status" value="1"/>
</dbReference>
<feature type="transmembrane region" description="Helical" evidence="7">
    <location>
        <begin position="91"/>
        <end position="114"/>
    </location>
</feature>
<comment type="catalytic activity">
    <reaction evidence="1">
        <text>ATP + protein L-histidine = ADP + protein N-phospho-L-histidine.</text>
        <dbReference type="EC" id="2.7.13.3"/>
    </reaction>
</comment>
<dbReference type="FunFam" id="3.30.565.10:FF:000006">
    <property type="entry name" value="Sensor histidine kinase WalK"/>
    <property type="match status" value="1"/>
</dbReference>
<evidence type="ECO:0000256" key="6">
    <source>
        <dbReference type="ARBA" id="ARBA00023012"/>
    </source>
</evidence>
<dbReference type="AlphaFoldDB" id="A0A317JPC9"/>
<keyword evidence="4" id="KW-0808">Transferase</keyword>
<dbReference type="Gene3D" id="3.30.565.10">
    <property type="entry name" value="Histidine kinase-like ATPase, C-terminal domain"/>
    <property type="match status" value="1"/>
</dbReference>
<dbReference type="InterPro" id="IPR036890">
    <property type="entry name" value="HATPase_C_sf"/>
</dbReference>
<dbReference type="InterPro" id="IPR003594">
    <property type="entry name" value="HATPase_dom"/>
</dbReference>
<dbReference type="PRINTS" id="PR00344">
    <property type="entry name" value="BCTRLSENSOR"/>
</dbReference>
<dbReference type="InterPro" id="IPR004358">
    <property type="entry name" value="Sig_transdc_His_kin-like_C"/>
</dbReference>
<keyword evidence="7" id="KW-0472">Membrane</keyword>
<dbReference type="GO" id="GO:0004721">
    <property type="term" value="F:phosphoprotein phosphatase activity"/>
    <property type="evidence" value="ECO:0007669"/>
    <property type="project" value="TreeGrafter"/>
</dbReference>
<dbReference type="GO" id="GO:0000155">
    <property type="term" value="F:phosphorelay sensor kinase activity"/>
    <property type="evidence" value="ECO:0007669"/>
    <property type="project" value="InterPro"/>
</dbReference>
<dbReference type="PROSITE" id="PS50109">
    <property type="entry name" value="HIS_KIN"/>
    <property type="match status" value="1"/>
</dbReference>
<evidence type="ECO:0000256" key="5">
    <source>
        <dbReference type="ARBA" id="ARBA00022777"/>
    </source>
</evidence>
<gene>
    <name evidence="9" type="ORF">C5B42_04745</name>
</gene>
<dbReference type="EMBL" id="PSRQ01000052">
    <property type="protein sequence ID" value="PWU22944.1"/>
    <property type="molecule type" value="Genomic_DNA"/>
</dbReference>
<dbReference type="SUPFAM" id="SSF55874">
    <property type="entry name" value="ATPase domain of HSP90 chaperone/DNA topoisomerase II/histidine kinase"/>
    <property type="match status" value="1"/>
</dbReference>
<evidence type="ECO:0000256" key="3">
    <source>
        <dbReference type="ARBA" id="ARBA00022553"/>
    </source>
</evidence>
<evidence type="ECO:0000313" key="10">
    <source>
        <dbReference type="Proteomes" id="UP000246104"/>
    </source>
</evidence>
<feature type="transmembrane region" description="Helical" evidence="7">
    <location>
        <begin position="12"/>
        <end position="31"/>
    </location>
</feature>
<dbReference type="InterPro" id="IPR050351">
    <property type="entry name" value="BphY/WalK/GraS-like"/>
</dbReference>
<accession>A0A317JPC9</accession>
<keyword evidence="5" id="KW-0418">Kinase</keyword>
<dbReference type="SUPFAM" id="SSF47384">
    <property type="entry name" value="Homodimeric domain of signal transducing histidine kinase"/>
    <property type="match status" value="1"/>
</dbReference>
<evidence type="ECO:0000256" key="4">
    <source>
        <dbReference type="ARBA" id="ARBA00022679"/>
    </source>
</evidence>
<keyword evidence="3" id="KW-0597">Phosphoprotein</keyword>
<dbReference type="PANTHER" id="PTHR45453:SF1">
    <property type="entry name" value="PHOSPHATE REGULON SENSOR PROTEIN PHOR"/>
    <property type="match status" value="1"/>
</dbReference>
<feature type="domain" description="Histidine kinase" evidence="8">
    <location>
        <begin position="134"/>
        <end position="350"/>
    </location>
</feature>
<evidence type="ECO:0000256" key="7">
    <source>
        <dbReference type="SAM" id="Phobius"/>
    </source>
</evidence>
<dbReference type="InterPro" id="IPR003661">
    <property type="entry name" value="HisK_dim/P_dom"/>
</dbReference>
<proteinExistence type="predicted"/>